<evidence type="ECO:0000313" key="8">
    <source>
        <dbReference type="Proteomes" id="UP000008544"/>
    </source>
</evidence>
<gene>
    <name evidence="7" type="ordered locus">Daud_0534</name>
</gene>
<comment type="subcellular location">
    <subcellularLocation>
        <location evidence="1">Membrane</location>
        <topology evidence="1">Multi-pass membrane protein</topology>
    </subcellularLocation>
</comment>
<keyword evidence="3 6" id="KW-0812">Transmembrane</keyword>
<sequence length="267" mass="28592">MDASLIPISDFQLALSVILVVITGAVSAALRLGLLKSLLWGSVRTFVQLSLIGYVLNYVFALDSLVVVILLVLAMCWIAARASVQRAKNVPGKPTLPAYLSLVCSTFFVGTLVTQLIIGPEPWYSARIVIPMFGLILGNSMNGIALSLDRLYAETRARRGEVDTLLAFGATPWEAVRDCVREAVRAGMTPTINSLMVVGLVSLPGMMTGQILGGVDPQEAVRYQIVVMLMIAAAVAIGCLILVGVSYRKMFTGDGALKPELHRSRAG</sequence>
<evidence type="ECO:0000256" key="1">
    <source>
        <dbReference type="ARBA" id="ARBA00004141"/>
    </source>
</evidence>
<feature type="transmembrane region" description="Helical" evidence="6">
    <location>
        <begin position="195"/>
        <end position="215"/>
    </location>
</feature>
<feature type="transmembrane region" description="Helical" evidence="6">
    <location>
        <begin position="12"/>
        <end position="30"/>
    </location>
</feature>
<evidence type="ECO:0000256" key="2">
    <source>
        <dbReference type="ARBA" id="ARBA00005268"/>
    </source>
</evidence>
<evidence type="ECO:0000256" key="3">
    <source>
        <dbReference type="ARBA" id="ARBA00022692"/>
    </source>
</evidence>
<dbReference type="EMBL" id="CP000860">
    <property type="protein sequence ID" value="ACA59075.1"/>
    <property type="molecule type" value="Genomic_DNA"/>
</dbReference>
<name>B1I244_DESAP</name>
<dbReference type="AlphaFoldDB" id="B1I244"/>
<feature type="transmembrane region" description="Helical" evidence="6">
    <location>
        <begin position="65"/>
        <end position="84"/>
    </location>
</feature>
<evidence type="ECO:0008006" key="9">
    <source>
        <dbReference type="Google" id="ProtNLM"/>
    </source>
</evidence>
<keyword evidence="4 6" id="KW-1133">Transmembrane helix</keyword>
<dbReference type="eggNOG" id="COG0390">
    <property type="taxonomic scope" value="Bacteria"/>
</dbReference>
<dbReference type="Proteomes" id="UP000008544">
    <property type="component" value="Chromosome"/>
</dbReference>
<dbReference type="RefSeq" id="WP_012301664.1">
    <property type="nucleotide sequence ID" value="NC_010424.1"/>
</dbReference>
<evidence type="ECO:0000256" key="4">
    <source>
        <dbReference type="ARBA" id="ARBA00022989"/>
    </source>
</evidence>
<dbReference type="HOGENOM" id="CLU_076147_1_0_9"/>
<keyword evidence="8" id="KW-1185">Reference proteome</keyword>
<reference evidence="8" key="1">
    <citation type="submission" date="2007-10" db="EMBL/GenBank/DDBJ databases">
        <title>Complete sequence of chromosome of Desulforudis audaxviator MP104C.</title>
        <authorList>
            <person name="Copeland A."/>
            <person name="Lucas S."/>
            <person name="Lapidus A."/>
            <person name="Barry K."/>
            <person name="Glavina del Rio T."/>
            <person name="Dalin E."/>
            <person name="Tice H."/>
            <person name="Bruce D."/>
            <person name="Pitluck S."/>
            <person name="Lowry S.R."/>
            <person name="Larimer F."/>
            <person name="Land M.L."/>
            <person name="Hauser L."/>
            <person name="Kyrpides N."/>
            <person name="Ivanova N.N."/>
            <person name="Richardson P."/>
        </authorList>
    </citation>
    <scope>NUCLEOTIDE SEQUENCE [LARGE SCALE GENOMIC DNA]</scope>
    <source>
        <strain evidence="8">MP104C</strain>
    </source>
</reference>
<evidence type="ECO:0000256" key="6">
    <source>
        <dbReference type="SAM" id="Phobius"/>
    </source>
</evidence>
<evidence type="ECO:0000256" key="5">
    <source>
        <dbReference type="ARBA" id="ARBA00023136"/>
    </source>
</evidence>
<reference evidence="7 8" key="2">
    <citation type="journal article" date="2008" name="Science">
        <title>Environmental genomics reveals a single-species ecosystem deep within Earth.</title>
        <authorList>
            <person name="Chivian D."/>
            <person name="Brodie E.L."/>
            <person name="Alm E.J."/>
            <person name="Culley D.E."/>
            <person name="Dehal P.S."/>
            <person name="Desantis T.Z."/>
            <person name="Gihring T.M."/>
            <person name="Lapidus A."/>
            <person name="Lin L.H."/>
            <person name="Lowry S.R."/>
            <person name="Moser D.P."/>
            <person name="Richardson P.M."/>
            <person name="Southam G."/>
            <person name="Wanger G."/>
            <person name="Pratt L.M."/>
            <person name="Andersen G.L."/>
            <person name="Hazen T.C."/>
            <person name="Brockman F.J."/>
            <person name="Arkin A.P."/>
            <person name="Onstott T.C."/>
        </authorList>
    </citation>
    <scope>NUCLEOTIDE SEQUENCE [LARGE SCALE GENOMIC DNA]</scope>
    <source>
        <strain evidence="7 8">MP104C</strain>
    </source>
</reference>
<dbReference type="PANTHER" id="PTHR30028:SF0">
    <property type="entry name" value="PROTEIN ALUMINUM SENSITIVE 3"/>
    <property type="match status" value="1"/>
</dbReference>
<dbReference type="InterPro" id="IPR005226">
    <property type="entry name" value="UPF0014_fam"/>
</dbReference>
<feature type="transmembrane region" description="Helical" evidence="6">
    <location>
        <begin position="221"/>
        <end position="243"/>
    </location>
</feature>
<feature type="transmembrane region" description="Helical" evidence="6">
    <location>
        <begin position="96"/>
        <end position="118"/>
    </location>
</feature>
<dbReference type="PANTHER" id="PTHR30028">
    <property type="entry name" value="UPF0014 INNER MEMBRANE PROTEIN YBBM-RELATED"/>
    <property type="match status" value="1"/>
</dbReference>
<dbReference type="STRING" id="477974.Daud_0534"/>
<feature type="transmembrane region" description="Helical" evidence="6">
    <location>
        <begin position="124"/>
        <end position="148"/>
    </location>
</feature>
<accession>B1I244</accession>
<dbReference type="KEGG" id="dau:Daud_0534"/>
<comment type="similarity">
    <text evidence="2">Belongs to the UPF0014 family.</text>
</comment>
<proteinExistence type="inferred from homology"/>
<organism evidence="7 8">
    <name type="scientific">Desulforudis audaxviator (strain MP104C)</name>
    <dbReference type="NCBI Taxonomy" id="477974"/>
    <lineage>
        <taxon>Bacteria</taxon>
        <taxon>Bacillati</taxon>
        <taxon>Bacillota</taxon>
        <taxon>Clostridia</taxon>
        <taxon>Thermoanaerobacterales</taxon>
        <taxon>Candidatus Desulforudaceae</taxon>
        <taxon>Candidatus Desulforudis</taxon>
    </lineage>
</organism>
<keyword evidence="5 6" id="KW-0472">Membrane</keyword>
<dbReference type="Pfam" id="PF03649">
    <property type="entry name" value="UPF0014"/>
    <property type="match status" value="1"/>
</dbReference>
<protein>
    <recommendedName>
        <fullName evidence="9">Iron export ABC transporter permease subunit FetB</fullName>
    </recommendedName>
</protein>
<dbReference type="GO" id="GO:0005886">
    <property type="term" value="C:plasma membrane"/>
    <property type="evidence" value="ECO:0007669"/>
    <property type="project" value="TreeGrafter"/>
</dbReference>
<evidence type="ECO:0000313" key="7">
    <source>
        <dbReference type="EMBL" id="ACA59075.1"/>
    </source>
</evidence>